<feature type="transmembrane region" description="Helical" evidence="1">
    <location>
        <begin position="6"/>
        <end position="27"/>
    </location>
</feature>
<reference evidence="5 9" key="4">
    <citation type="submission" date="2020-02" db="EMBL/GenBank/DDBJ databases">
        <authorList>
            <person name="Kociolek L.K."/>
            <person name="Ozer E.A."/>
        </authorList>
    </citation>
    <scope>NUCLEOTIDE SEQUENCE [LARGE SCALE GENOMIC DNA]</scope>
    <source>
        <strain evidence="5 9">ATCC 14501</strain>
    </source>
</reference>
<dbReference type="EMBL" id="WWTN01000009">
    <property type="protein sequence ID" value="MZH55538.1"/>
    <property type="molecule type" value="Genomic_DNA"/>
</dbReference>
<dbReference type="Proteomes" id="UP001203972">
    <property type="component" value="Unassembled WGS sequence"/>
</dbReference>
<accession>A0A099I2H7</accession>
<keyword evidence="1" id="KW-0472">Membrane</keyword>
<proteinExistence type="predicted"/>
<reference evidence="6 8" key="2">
    <citation type="submission" date="2018-08" db="EMBL/GenBank/DDBJ databases">
        <title>A genome reference for cultivated species of the human gut microbiota.</title>
        <authorList>
            <person name="Zou Y."/>
            <person name="Xue W."/>
            <person name="Luo G."/>
        </authorList>
    </citation>
    <scope>NUCLEOTIDE SEQUENCE [LARGE SCALE GENOMIC DNA]</scope>
    <source>
        <strain evidence="6 8">OF01-2LB</strain>
    </source>
</reference>
<dbReference type="AlphaFoldDB" id="A0A099I2H7"/>
<sequence length="66" mass="7349">MKVINYIVLIISIIGCVNWGLIGLFDFNLVDMLFGTGSILSRAVYILVGICGIYQLSFFSSLNNER</sequence>
<dbReference type="Pfam" id="PF04070">
    <property type="entry name" value="DUF378"/>
    <property type="match status" value="1"/>
</dbReference>
<dbReference type="Proteomes" id="UP000503330">
    <property type="component" value="Chromosome"/>
</dbReference>
<feature type="transmembrane region" description="Helical" evidence="1">
    <location>
        <begin position="39"/>
        <end position="59"/>
    </location>
</feature>
<dbReference type="OrthoDB" id="9812136at2"/>
<protein>
    <submittedName>
        <fullName evidence="3">DUF378 domain-containing protein</fullName>
    </submittedName>
    <submittedName>
        <fullName evidence="2">Membrane protein</fullName>
    </submittedName>
</protein>
<keyword evidence="1" id="KW-1133">Transmembrane helix</keyword>
<dbReference type="PROSITE" id="PS51257">
    <property type="entry name" value="PROKAR_LIPOPROTEIN"/>
    <property type="match status" value="1"/>
</dbReference>
<evidence type="ECO:0000313" key="7">
    <source>
        <dbReference type="Proteomes" id="UP000030008"/>
    </source>
</evidence>
<dbReference type="InterPro" id="IPR007211">
    <property type="entry name" value="DUF378"/>
</dbReference>
<evidence type="ECO:0000313" key="2">
    <source>
        <dbReference type="EMBL" id="KGJ51447.1"/>
    </source>
</evidence>
<organism evidence="2 7">
    <name type="scientific">Clostridium innocuum</name>
    <dbReference type="NCBI Taxonomy" id="1522"/>
    <lineage>
        <taxon>Bacteria</taxon>
        <taxon>Bacillati</taxon>
        <taxon>Bacillota</taxon>
        <taxon>Clostridia</taxon>
        <taxon>Eubacteriales</taxon>
        <taxon>Clostridiaceae</taxon>
        <taxon>Clostridium</taxon>
    </lineage>
</organism>
<reference evidence="4" key="3">
    <citation type="journal article" date="2019" name="Nat. Med.">
        <title>A library of human gut bacterial isolates paired with longitudinal multiomics data enables mechanistic microbiome research.</title>
        <authorList>
            <person name="Poyet M."/>
            <person name="Groussin M."/>
            <person name="Gibbons S.M."/>
            <person name="Avila-Pacheco J."/>
            <person name="Jiang X."/>
            <person name="Kearney S.M."/>
            <person name="Perrotta A.R."/>
            <person name="Berdy B."/>
            <person name="Zhao S."/>
            <person name="Lieberman T.D."/>
            <person name="Swanson P.K."/>
            <person name="Smith M."/>
            <person name="Roesemann S."/>
            <person name="Alexander J.E."/>
            <person name="Rich S.A."/>
            <person name="Livny J."/>
            <person name="Vlamakis H."/>
            <person name="Clish C."/>
            <person name="Bullock K."/>
            <person name="Deik A."/>
            <person name="Scott J."/>
            <person name="Pierce K.A."/>
            <person name="Xavier R.J."/>
            <person name="Alm E.J."/>
        </authorList>
    </citation>
    <scope>NUCLEOTIDE SEQUENCE</scope>
    <source>
        <strain evidence="4">BIOML-A12</strain>
    </source>
</reference>
<evidence type="ECO:0000313" key="5">
    <source>
        <dbReference type="EMBL" id="QJA04452.1"/>
    </source>
</evidence>
<evidence type="ECO:0000313" key="6">
    <source>
        <dbReference type="EMBL" id="RGC14977.1"/>
    </source>
</evidence>
<dbReference type="Proteomes" id="UP000604383">
    <property type="component" value="Unassembled WGS sequence"/>
</dbReference>
<keyword evidence="1" id="KW-0812">Transmembrane</keyword>
<dbReference type="EMBL" id="CP048838">
    <property type="protein sequence ID" value="QJA04452.1"/>
    <property type="molecule type" value="Genomic_DNA"/>
</dbReference>
<dbReference type="EMBL" id="JAKTMA010000002">
    <property type="protein sequence ID" value="MCR0231390.1"/>
    <property type="molecule type" value="Genomic_DNA"/>
</dbReference>
<dbReference type="EMBL" id="QVEV01000016">
    <property type="protein sequence ID" value="RGC14977.1"/>
    <property type="molecule type" value="Genomic_DNA"/>
</dbReference>
<evidence type="ECO:0000256" key="1">
    <source>
        <dbReference type="SAM" id="Phobius"/>
    </source>
</evidence>
<reference evidence="3" key="5">
    <citation type="journal article" date="2022" name="Clin. Infect. Dis.">
        <title>Association between Clostridium innocuum and antibiotic-associated diarrhea in adults and children: A cross-sectional study and comparative genomics analysis.</title>
        <authorList>
            <person name="Cherny K.E."/>
            <person name="Muscat E.B."/>
            <person name="Balaji A."/>
            <person name="Mukherjee J."/>
            <person name="Ozer E.A."/>
            <person name="Angarone M.P."/>
            <person name="Hauser A.R."/>
            <person name="Sichel J.S."/>
            <person name="Amponsah E."/>
            <person name="Kociolek L.K."/>
        </authorList>
    </citation>
    <scope>NUCLEOTIDE SEQUENCE</scope>
    <source>
        <strain evidence="3">NU1-AC-029v</strain>
    </source>
</reference>
<evidence type="ECO:0000313" key="3">
    <source>
        <dbReference type="EMBL" id="MCR0231390.1"/>
    </source>
</evidence>
<evidence type="ECO:0000313" key="9">
    <source>
        <dbReference type="Proteomes" id="UP000503330"/>
    </source>
</evidence>
<name>A0A099I2H7_CLOIN</name>
<dbReference type="PANTHER" id="PTHR37304:SF1">
    <property type="entry name" value="MEMBRANE PROTEIN"/>
    <property type="match status" value="1"/>
</dbReference>
<dbReference type="Proteomes" id="UP000030008">
    <property type="component" value="Unassembled WGS sequence"/>
</dbReference>
<evidence type="ECO:0000313" key="8">
    <source>
        <dbReference type="Proteomes" id="UP000260025"/>
    </source>
</evidence>
<dbReference type="GeneID" id="61927766"/>
<dbReference type="RefSeq" id="WP_002605892.1">
    <property type="nucleotide sequence ID" value="NZ_AP025565.1"/>
</dbReference>
<dbReference type="Proteomes" id="UP000260025">
    <property type="component" value="Unassembled WGS sequence"/>
</dbReference>
<evidence type="ECO:0000313" key="4">
    <source>
        <dbReference type="EMBL" id="MZH55538.1"/>
    </source>
</evidence>
<gene>
    <name evidence="2" type="ORF">CIAN88_20425</name>
    <name evidence="6" type="ORF">DXA38_11815</name>
    <name evidence="5" type="ORF">G4D54_19475</name>
    <name evidence="4" type="ORF">GT664_07155</name>
    <name evidence="3" type="ORF">MKC95_01230</name>
</gene>
<reference evidence="2 7" key="1">
    <citation type="submission" date="2014-08" db="EMBL/GenBank/DDBJ databases">
        <title>Clostridium innocuum, an unnegligible vancomycin-resistant pathogen causing extra-intestinal infections.</title>
        <authorList>
            <person name="Feng Y."/>
            <person name="Chiu C.-H."/>
        </authorList>
    </citation>
    <scope>NUCLEOTIDE SEQUENCE [LARGE SCALE GENOMIC DNA]</scope>
    <source>
        <strain evidence="2 7">AN88</strain>
    </source>
</reference>
<dbReference type="EMBL" id="JQIF01000112">
    <property type="protein sequence ID" value="KGJ51447.1"/>
    <property type="molecule type" value="Genomic_DNA"/>
</dbReference>
<dbReference type="PANTHER" id="PTHR37304">
    <property type="entry name" value="MEMBRANE PROTEIN-RELATED"/>
    <property type="match status" value="1"/>
</dbReference>